<keyword evidence="2" id="KW-1185">Reference proteome</keyword>
<organism evidence="1 2">
    <name type="scientific">Pseudorhizobium tarimense</name>
    <dbReference type="NCBI Taxonomy" id="1079109"/>
    <lineage>
        <taxon>Bacteria</taxon>
        <taxon>Pseudomonadati</taxon>
        <taxon>Pseudomonadota</taxon>
        <taxon>Alphaproteobacteria</taxon>
        <taxon>Hyphomicrobiales</taxon>
        <taxon>Rhizobiaceae</taxon>
        <taxon>Rhizobium/Agrobacterium group</taxon>
        <taxon>Pseudorhizobium</taxon>
    </lineage>
</organism>
<evidence type="ECO:0000313" key="1">
    <source>
        <dbReference type="EMBL" id="MET3584590.1"/>
    </source>
</evidence>
<name>A0ABV2H221_9HYPH</name>
<gene>
    <name evidence="1" type="ORF">ABID21_000685</name>
</gene>
<proteinExistence type="predicted"/>
<accession>A0ABV2H221</accession>
<comment type="caution">
    <text evidence="1">The sequence shown here is derived from an EMBL/GenBank/DDBJ whole genome shotgun (WGS) entry which is preliminary data.</text>
</comment>
<reference evidence="1 2" key="1">
    <citation type="submission" date="2024-06" db="EMBL/GenBank/DDBJ databases">
        <title>Genomic Encyclopedia of Type Strains, Phase IV (KMG-IV): sequencing the most valuable type-strain genomes for metagenomic binning, comparative biology and taxonomic classification.</title>
        <authorList>
            <person name="Goeker M."/>
        </authorList>
    </citation>
    <scope>NUCLEOTIDE SEQUENCE [LARGE SCALE GENOMIC DNA]</scope>
    <source>
        <strain evidence="1 2">DSM 105042</strain>
    </source>
</reference>
<sequence>METQLVHHLMTLAERYGAARCLEEATVGRHCAADGRFFLRLREGKTFTAKKYDEVVGWFSRNWPDDVEWPPEVLRPTHLVEAAE</sequence>
<dbReference type="Proteomes" id="UP001549031">
    <property type="component" value="Unassembled WGS sequence"/>
</dbReference>
<dbReference type="EMBL" id="JBEPLJ010000002">
    <property type="protein sequence ID" value="MET3584590.1"/>
    <property type="molecule type" value="Genomic_DNA"/>
</dbReference>
<dbReference type="RefSeq" id="WP_247242533.1">
    <property type="nucleotide sequence ID" value="NZ_JALJRA010000002.1"/>
</dbReference>
<protein>
    <submittedName>
        <fullName evidence="1">Uncharacterized protein</fullName>
    </submittedName>
</protein>
<evidence type="ECO:0000313" key="2">
    <source>
        <dbReference type="Proteomes" id="UP001549031"/>
    </source>
</evidence>